<dbReference type="PANTHER" id="PTHR30469:SF38">
    <property type="entry name" value="HLYD FAMILY SECRETION PROTEIN"/>
    <property type="match status" value="1"/>
</dbReference>
<organism evidence="4">
    <name type="scientific">marine sediment metagenome</name>
    <dbReference type="NCBI Taxonomy" id="412755"/>
    <lineage>
        <taxon>unclassified sequences</taxon>
        <taxon>metagenomes</taxon>
        <taxon>ecological metagenomes</taxon>
    </lineage>
</organism>
<dbReference type="GO" id="GO:1990281">
    <property type="term" value="C:efflux pump complex"/>
    <property type="evidence" value="ECO:0007669"/>
    <property type="project" value="TreeGrafter"/>
</dbReference>
<feature type="coiled-coil region" evidence="1">
    <location>
        <begin position="127"/>
        <end position="194"/>
    </location>
</feature>
<sequence length="446" mass="48729">MTLTAHMFRPVRQTLLALSAAAMLLSCGEGDAPAGQAGSGGGPGGGQRAMTIPAVEAVQAQRGALPLEERLTGRVSARNQTEIYPEVSGPVTEIYVDNGDYVNAGDPLVQLRDAEYVERYQQAVAGLDIARAQTRQAAANLQQLENQASRVRELTERQLETTANLETIEVQVAVAKANVDLREAQENQARSQLEERRLELVNTTVRAPISGLVGLRNAERGQMASTGTPLFLIGDVDEVRIEVLLTERMLNYIREGMSVNLYSENWPNTMLDADISRISPFLDPETLRTQAYIDMANPDSLMRPGMFVNVDVLYGETEQAVLIPNSAIYRHPRTGVEGVYVMNAPGEELRPVAEIDGAPAVSPPMPVSFVAIDIVASGRMASGVRGVDEGQWVITVGQNLMAGAISEARARLMPWNRIMEMQRMQSRDIFDIIKQSRDERQALTGS</sequence>
<protein>
    <submittedName>
        <fullName evidence="4">Uncharacterized protein</fullName>
    </submittedName>
</protein>
<reference evidence="4" key="1">
    <citation type="journal article" date="2015" name="Nature">
        <title>Complex archaea that bridge the gap between prokaryotes and eukaryotes.</title>
        <authorList>
            <person name="Spang A."/>
            <person name="Saw J.H."/>
            <person name="Jorgensen S.L."/>
            <person name="Zaremba-Niedzwiedzka K."/>
            <person name="Martijn J."/>
            <person name="Lind A.E."/>
            <person name="van Eijk R."/>
            <person name="Schleper C."/>
            <person name="Guy L."/>
            <person name="Ettema T.J."/>
        </authorList>
    </citation>
    <scope>NUCLEOTIDE SEQUENCE</scope>
</reference>
<dbReference type="Pfam" id="PF25954">
    <property type="entry name" value="Beta-barrel_RND_2"/>
    <property type="match status" value="1"/>
</dbReference>
<dbReference type="Pfam" id="PF25917">
    <property type="entry name" value="BSH_RND"/>
    <property type="match status" value="1"/>
</dbReference>
<dbReference type="InterPro" id="IPR058625">
    <property type="entry name" value="MdtA-like_BSH"/>
</dbReference>
<dbReference type="GO" id="GO:0015562">
    <property type="term" value="F:efflux transmembrane transporter activity"/>
    <property type="evidence" value="ECO:0007669"/>
    <property type="project" value="TreeGrafter"/>
</dbReference>
<evidence type="ECO:0000259" key="2">
    <source>
        <dbReference type="Pfam" id="PF25917"/>
    </source>
</evidence>
<proteinExistence type="predicted"/>
<dbReference type="PANTHER" id="PTHR30469">
    <property type="entry name" value="MULTIDRUG RESISTANCE PROTEIN MDTA"/>
    <property type="match status" value="1"/>
</dbReference>
<accession>A0A0F9Z5Q6</accession>
<comment type="caution">
    <text evidence="4">The sequence shown here is derived from an EMBL/GenBank/DDBJ whole genome shotgun (WGS) entry which is preliminary data.</text>
</comment>
<gene>
    <name evidence="4" type="ORF">LCGC14_0006190</name>
</gene>
<evidence type="ECO:0000313" key="4">
    <source>
        <dbReference type="EMBL" id="KKO12604.1"/>
    </source>
</evidence>
<dbReference type="AlphaFoldDB" id="A0A0F9Z5Q6"/>
<evidence type="ECO:0000259" key="3">
    <source>
        <dbReference type="Pfam" id="PF25954"/>
    </source>
</evidence>
<dbReference type="Gene3D" id="2.40.420.20">
    <property type="match status" value="1"/>
</dbReference>
<feature type="domain" description="Multidrug resistance protein MdtA-like barrel-sandwich hybrid" evidence="2">
    <location>
        <begin position="79"/>
        <end position="233"/>
    </location>
</feature>
<dbReference type="Gene3D" id="2.40.50.100">
    <property type="match status" value="1"/>
</dbReference>
<keyword evidence="1" id="KW-0175">Coiled coil</keyword>
<dbReference type="InterPro" id="IPR058792">
    <property type="entry name" value="Beta-barrel_RND_2"/>
</dbReference>
<dbReference type="SUPFAM" id="SSF111369">
    <property type="entry name" value="HlyD-like secretion proteins"/>
    <property type="match status" value="1"/>
</dbReference>
<dbReference type="InterPro" id="IPR006143">
    <property type="entry name" value="RND_pump_MFP"/>
</dbReference>
<evidence type="ECO:0000256" key="1">
    <source>
        <dbReference type="SAM" id="Coils"/>
    </source>
</evidence>
<dbReference type="EMBL" id="LAZR01000001">
    <property type="protein sequence ID" value="KKO12604.1"/>
    <property type="molecule type" value="Genomic_DNA"/>
</dbReference>
<dbReference type="Gene3D" id="2.40.30.170">
    <property type="match status" value="1"/>
</dbReference>
<dbReference type="Gene3D" id="1.10.287.470">
    <property type="entry name" value="Helix hairpin bin"/>
    <property type="match status" value="1"/>
</dbReference>
<dbReference type="NCBIfam" id="TIGR01730">
    <property type="entry name" value="RND_mfp"/>
    <property type="match status" value="1"/>
</dbReference>
<feature type="domain" description="CusB-like beta-barrel" evidence="3">
    <location>
        <begin position="241"/>
        <end position="311"/>
    </location>
</feature>
<name>A0A0F9Z5Q6_9ZZZZ</name>